<protein>
    <submittedName>
        <fullName evidence="7">IclR family transcriptional regulator</fullName>
    </submittedName>
</protein>
<keyword evidence="1" id="KW-0805">Transcription regulation</keyword>
<dbReference type="InterPro" id="IPR014757">
    <property type="entry name" value="Tscrpt_reg_IclR_C"/>
</dbReference>
<dbReference type="PANTHER" id="PTHR30136:SF24">
    <property type="entry name" value="HTH-TYPE TRANSCRIPTIONAL REPRESSOR ALLR"/>
    <property type="match status" value="1"/>
</dbReference>
<dbReference type="GO" id="GO:0045892">
    <property type="term" value="P:negative regulation of DNA-templated transcription"/>
    <property type="evidence" value="ECO:0007669"/>
    <property type="project" value="TreeGrafter"/>
</dbReference>
<evidence type="ECO:0000256" key="2">
    <source>
        <dbReference type="ARBA" id="ARBA00023125"/>
    </source>
</evidence>
<feature type="domain" description="IclR-ED" evidence="6">
    <location>
        <begin position="84"/>
        <end position="266"/>
    </location>
</feature>
<reference evidence="7 8" key="1">
    <citation type="submission" date="2022-12" db="EMBL/GenBank/DDBJ databases">
        <title>Metagenome assembled genome from gulf of manar.</title>
        <authorList>
            <person name="Kohli P."/>
            <person name="Pk S."/>
            <person name="Venkata Ramana C."/>
            <person name="Sasikala C."/>
        </authorList>
    </citation>
    <scope>NUCLEOTIDE SEQUENCE [LARGE SCALE GENOMIC DNA]</scope>
    <source>
        <strain evidence="7">JB008</strain>
    </source>
</reference>
<feature type="region of interest" description="Disordered" evidence="4">
    <location>
        <begin position="1"/>
        <end position="20"/>
    </location>
</feature>
<dbReference type="PANTHER" id="PTHR30136">
    <property type="entry name" value="HELIX-TURN-HELIX TRANSCRIPTIONAL REGULATOR, ICLR FAMILY"/>
    <property type="match status" value="1"/>
</dbReference>
<name>A0AAJ1IEI1_9SPIO</name>
<keyword evidence="3" id="KW-0804">Transcription</keyword>
<dbReference type="Pfam" id="PF09339">
    <property type="entry name" value="HTH_IclR"/>
    <property type="match status" value="1"/>
</dbReference>
<dbReference type="InterPro" id="IPR005471">
    <property type="entry name" value="Tscrpt_reg_IclR_N"/>
</dbReference>
<dbReference type="GO" id="GO:0003677">
    <property type="term" value="F:DNA binding"/>
    <property type="evidence" value="ECO:0007669"/>
    <property type="project" value="UniProtKB-KW"/>
</dbReference>
<evidence type="ECO:0000256" key="1">
    <source>
        <dbReference type="ARBA" id="ARBA00023015"/>
    </source>
</evidence>
<gene>
    <name evidence="7" type="ORF">PQJ61_13870</name>
</gene>
<evidence type="ECO:0000259" key="5">
    <source>
        <dbReference type="PROSITE" id="PS51077"/>
    </source>
</evidence>
<dbReference type="EMBL" id="JAQQAL010000035">
    <property type="protein sequence ID" value="MDC7227848.1"/>
    <property type="molecule type" value="Genomic_DNA"/>
</dbReference>
<evidence type="ECO:0000313" key="8">
    <source>
        <dbReference type="Proteomes" id="UP001221217"/>
    </source>
</evidence>
<dbReference type="InterPro" id="IPR029016">
    <property type="entry name" value="GAF-like_dom_sf"/>
</dbReference>
<dbReference type="Proteomes" id="UP001221217">
    <property type="component" value="Unassembled WGS sequence"/>
</dbReference>
<feature type="compositionally biased region" description="Basic and acidic residues" evidence="4">
    <location>
        <begin position="1"/>
        <end position="11"/>
    </location>
</feature>
<dbReference type="GO" id="GO:0003700">
    <property type="term" value="F:DNA-binding transcription factor activity"/>
    <property type="evidence" value="ECO:0007669"/>
    <property type="project" value="TreeGrafter"/>
</dbReference>
<comment type="caution">
    <text evidence="7">The sequence shown here is derived from an EMBL/GenBank/DDBJ whole genome shotgun (WGS) entry which is preliminary data.</text>
</comment>
<dbReference type="PROSITE" id="PS51077">
    <property type="entry name" value="HTH_ICLR"/>
    <property type="match status" value="1"/>
</dbReference>
<evidence type="ECO:0000256" key="4">
    <source>
        <dbReference type="SAM" id="MobiDB-lite"/>
    </source>
</evidence>
<evidence type="ECO:0000256" key="3">
    <source>
        <dbReference type="ARBA" id="ARBA00023163"/>
    </source>
</evidence>
<dbReference type="Pfam" id="PF01614">
    <property type="entry name" value="IclR_C"/>
    <property type="match status" value="1"/>
</dbReference>
<dbReference type="SUPFAM" id="SSF46785">
    <property type="entry name" value="Winged helix' DNA-binding domain"/>
    <property type="match status" value="1"/>
</dbReference>
<dbReference type="Gene3D" id="3.30.450.40">
    <property type="match status" value="1"/>
</dbReference>
<accession>A0AAJ1IEI1</accession>
<feature type="domain" description="HTH iclR-type" evidence="5">
    <location>
        <begin position="23"/>
        <end position="83"/>
    </location>
</feature>
<dbReference type="InterPro" id="IPR050707">
    <property type="entry name" value="HTH_MetabolicPath_Reg"/>
</dbReference>
<dbReference type="PROSITE" id="PS51078">
    <property type="entry name" value="ICLR_ED"/>
    <property type="match status" value="1"/>
</dbReference>
<proteinExistence type="predicted"/>
<dbReference type="Gene3D" id="1.10.10.10">
    <property type="entry name" value="Winged helix-like DNA-binding domain superfamily/Winged helix DNA-binding domain"/>
    <property type="match status" value="1"/>
</dbReference>
<dbReference type="InterPro" id="IPR036390">
    <property type="entry name" value="WH_DNA-bd_sf"/>
</dbReference>
<organism evidence="7 8">
    <name type="scientific">Candidatus Thalassospirochaeta sargassi</name>
    <dbReference type="NCBI Taxonomy" id="3119039"/>
    <lineage>
        <taxon>Bacteria</taxon>
        <taxon>Pseudomonadati</taxon>
        <taxon>Spirochaetota</taxon>
        <taxon>Spirochaetia</taxon>
        <taxon>Spirochaetales</taxon>
        <taxon>Spirochaetaceae</taxon>
        <taxon>Candidatus Thalassospirochaeta</taxon>
    </lineage>
</organism>
<dbReference type="InterPro" id="IPR036388">
    <property type="entry name" value="WH-like_DNA-bd_sf"/>
</dbReference>
<dbReference type="SUPFAM" id="SSF55781">
    <property type="entry name" value="GAF domain-like"/>
    <property type="match status" value="1"/>
</dbReference>
<dbReference type="SMART" id="SM00346">
    <property type="entry name" value="HTH_ICLR"/>
    <property type="match status" value="1"/>
</dbReference>
<evidence type="ECO:0000259" key="6">
    <source>
        <dbReference type="PROSITE" id="PS51078"/>
    </source>
</evidence>
<dbReference type="FunFam" id="1.10.10.10:FF:000056">
    <property type="entry name" value="IclR family transcriptional regulator"/>
    <property type="match status" value="1"/>
</dbReference>
<evidence type="ECO:0000313" key="7">
    <source>
        <dbReference type="EMBL" id="MDC7227848.1"/>
    </source>
</evidence>
<dbReference type="AlphaFoldDB" id="A0AAJ1IEI1"/>
<keyword evidence="2" id="KW-0238">DNA-binding</keyword>
<sequence length="267" mass="30302">MAKQNSEKDNKNSGTEGVKTGTVQSIDRAFDILESLSFNRSGKRLTDLSEELGLHKSTVHRILNAMQDRGYVEQGEKKYKLGIGFIHLSSQLLNSIELKTEAEPFLRHLSNETGQTVFLAIREGSEVVYIDKVEQFNSLRRYSIIGNRVPIYCTSLGRSLLFDDSDEMLKSLFGRINLEKLTPKTVVDQNELIRRVKSFRRRGWAEDFEEHQTGVRCVGAPVYDYRKRIAAAISTAWSVKKTDVISDDIGQLVKETADAVSRRLGWI</sequence>